<dbReference type="EMBL" id="WNYA01000001">
    <property type="protein sequence ID" value="KAG8597329.1"/>
    <property type="molecule type" value="Genomic_DNA"/>
</dbReference>
<evidence type="ECO:0000256" key="1">
    <source>
        <dbReference type="SAM" id="MobiDB-lite"/>
    </source>
</evidence>
<proteinExistence type="predicted"/>
<evidence type="ECO:0000313" key="2">
    <source>
        <dbReference type="EMBL" id="KAG8597329.1"/>
    </source>
</evidence>
<keyword evidence="3" id="KW-1185">Reference proteome</keyword>
<accession>A0AAV7DK74</accession>
<reference evidence="2" key="1">
    <citation type="thesis" date="2020" institute="ProQuest LLC" country="789 East Eisenhower Parkway, Ann Arbor, MI, USA">
        <title>Comparative Genomics and Chromosome Evolution.</title>
        <authorList>
            <person name="Mudd A.B."/>
        </authorList>
    </citation>
    <scope>NUCLEOTIDE SEQUENCE</scope>
    <source>
        <strain evidence="2">237g6f4</strain>
        <tissue evidence="2">Blood</tissue>
    </source>
</reference>
<gene>
    <name evidence="2" type="ORF">GDO81_002251</name>
</gene>
<feature type="region of interest" description="Disordered" evidence="1">
    <location>
        <begin position="74"/>
        <end position="98"/>
    </location>
</feature>
<protein>
    <submittedName>
        <fullName evidence="2">Uncharacterized protein</fullName>
    </submittedName>
</protein>
<dbReference type="Proteomes" id="UP000824782">
    <property type="component" value="Unassembled WGS sequence"/>
</dbReference>
<comment type="caution">
    <text evidence="2">The sequence shown here is derived from an EMBL/GenBank/DDBJ whole genome shotgun (WGS) entry which is preliminary data.</text>
</comment>
<name>A0AAV7DK74_ENGPU</name>
<dbReference type="AlphaFoldDB" id="A0AAV7DK74"/>
<organism evidence="2 3">
    <name type="scientific">Engystomops pustulosus</name>
    <name type="common">Tungara frog</name>
    <name type="synonym">Physalaemus pustulosus</name>
    <dbReference type="NCBI Taxonomy" id="76066"/>
    <lineage>
        <taxon>Eukaryota</taxon>
        <taxon>Metazoa</taxon>
        <taxon>Chordata</taxon>
        <taxon>Craniata</taxon>
        <taxon>Vertebrata</taxon>
        <taxon>Euteleostomi</taxon>
        <taxon>Amphibia</taxon>
        <taxon>Batrachia</taxon>
        <taxon>Anura</taxon>
        <taxon>Neobatrachia</taxon>
        <taxon>Hyloidea</taxon>
        <taxon>Leptodactylidae</taxon>
        <taxon>Leiuperinae</taxon>
        <taxon>Engystomops</taxon>
    </lineage>
</organism>
<evidence type="ECO:0000313" key="3">
    <source>
        <dbReference type="Proteomes" id="UP000824782"/>
    </source>
</evidence>
<sequence length="98" mass="10515">MFCCVVEGPSGEKAAAITLCPVEGTGSWFRSCEGRGEGAGLWVFLASHPPFQTIRPGNEEQRVWLLWGIAANRRSPSPPLQNGLAAGSLPLRPRKGQV</sequence>